<dbReference type="EMBL" id="BOOW01000006">
    <property type="protein sequence ID" value="GII90470.1"/>
    <property type="molecule type" value="Genomic_DNA"/>
</dbReference>
<comment type="caution">
    <text evidence="1">The sequence shown here is derived from an EMBL/GenBank/DDBJ whole genome shotgun (WGS) entry which is preliminary data.</text>
</comment>
<dbReference type="AlphaFoldDB" id="A0A919RCX6"/>
<accession>A0A919RCX6</accession>
<reference evidence="1" key="1">
    <citation type="submission" date="2021-01" db="EMBL/GenBank/DDBJ databases">
        <title>Whole genome shotgun sequence of Sinosporangium siamense NBRC 109515.</title>
        <authorList>
            <person name="Komaki H."/>
            <person name="Tamura T."/>
        </authorList>
    </citation>
    <scope>NUCLEOTIDE SEQUENCE</scope>
    <source>
        <strain evidence="1">NBRC 109515</strain>
    </source>
</reference>
<organism evidence="1 2">
    <name type="scientific">Sinosporangium siamense</name>
    <dbReference type="NCBI Taxonomy" id="1367973"/>
    <lineage>
        <taxon>Bacteria</taxon>
        <taxon>Bacillati</taxon>
        <taxon>Actinomycetota</taxon>
        <taxon>Actinomycetes</taxon>
        <taxon>Streptosporangiales</taxon>
        <taxon>Streptosporangiaceae</taxon>
        <taxon>Sinosporangium</taxon>
    </lineage>
</organism>
<proteinExistence type="predicted"/>
<gene>
    <name evidence="1" type="ORF">Ssi02_07010</name>
</gene>
<sequence>MILKNSDRLAQVPGPTGAAGSLLSAAALGGLAESTLLPAVSEVTAAAVSYPLHVPNRSRLQASVSRS</sequence>
<evidence type="ECO:0000313" key="1">
    <source>
        <dbReference type="EMBL" id="GII90470.1"/>
    </source>
</evidence>
<name>A0A919RCX6_9ACTN</name>
<evidence type="ECO:0000313" key="2">
    <source>
        <dbReference type="Proteomes" id="UP000606172"/>
    </source>
</evidence>
<keyword evidence="2" id="KW-1185">Reference proteome</keyword>
<dbReference type="Proteomes" id="UP000606172">
    <property type="component" value="Unassembled WGS sequence"/>
</dbReference>
<protein>
    <submittedName>
        <fullName evidence="1">Uncharacterized protein</fullName>
    </submittedName>
</protein>